<dbReference type="Proteomes" id="UP000326598">
    <property type="component" value="Chromosome"/>
</dbReference>
<name>A0A5J6ID45_STRC4</name>
<dbReference type="AlphaFoldDB" id="A0A5J6ID45"/>
<evidence type="ECO:0000313" key="2">
    <source>
        <dbReference type="EMBL" id="QEV30099.1"/>
    </source>
</evidence>
<organism evidence="2 3">
    <name type="scientific">Streptomyces coeruleorubidus</name>
    <dbReference type="NCBI Taxonomy" id="116188"/>
    <lineage>
        <taxon>Bacteria</taxon>
        <taxon>Bacillati</taxon>
        <taxon>Actinomycetota</taxon>
        <taxon>Actinomycetes</taxon>
        <taxon>Kitasatosporales</taxon>
        <taxon>Streptomycetaceae</taxon>
        <taxon>Streptomyces</taxon>
    </lineage>
</organism>
<feature type="coiled-coil region" evidence="1">
    <location>
        <begin position="35"/>
        <end position="76"/>
    </location>
</feature>
<dbReference type="EMBL" id="CP023694">
    <property type="protein sequence ID" value="QEV30099.1"/>
    <property type="molecule type" value="Genomic_DNA"/>
</dbReference>
<protein>
    <submittedName>
        <fullName evidence="2">Uncharacterized protein</fullName>
    </submittedName>
</protein>
<keyword evidence="1" id="KW-0175">Coiled coil</keyword>
<accession>A0A5J6ID45</accession>
<proteinExistence type="predicted"/>
<dbReference type="KEGG" id="scoe:CP976_42685"/>
<reference evidence="2 3" key="1">
    <citation type="submission" date="2017-09" db="EMBL/GenBank/DDBJ databases">
        <authorList>
            <person name="Lee N."/>
            <person name="Cho B.-K."/>
        </authorList>
    </citation>
    <scope>NUCLEOTIDE SEQUENCE [LARGE SCALE GENOMIC DNA]</scope>
    <source>
        <strain evidence="2 3">ATCC 13740</strain>
    </source>
</reference>
<gene>
    <name evidence="2" type="ORF">CP976_42685</name>
</gene>
<evidence type="ECO:0000256" key="1">
    <source>
        <dbReference type="SAM" id="Coils"/>
    </source>
</evidence>
<sequence length="94" mass="10467">MQVSDALVDLQVSVSRERLALANFVRSSGPVGNWNAVVQEEAARLQRSLEESERTLQQVVRAAARTEDQVRELRHALMRRAAITLAKENPDSAV</sequence>
<evidence type="ECO:0000313" key="3">
    <source>
        <dbReference type="Proteomes" id="UP000326598"/>
    </source>
</evidence>